<feature type="signal peptide" evidence="2">
    <location>
        <begin position="1"/>
        <end position="19"/>
    </location>
</feature>
<evidence type="ECO:0000256" key="2">
    <source>
        <dbReference type="SAM" id="SignalP"/>
    </source>
</evidence>
<feature type="non-terminal residue" evidence="3">
    <location>
        <position position="98"/>
    </location>
</feature>
<proteinExistence type="predicted"/>
<dbReference type="EMBL" id="KL142376">
    <property type="protein sequence ID" value="KDR77788.1"/>
    <property type="molecule type" value="Genomic_DNA"/>
</dbReference>
<sequence length="98" mass="10634">MRFLTLFLTAVTLAVSVNATPVALKTDIDAAHMLNLQARTEYDGHKKPTGSPYRRPNSGTGPKGRYLPKPTDARPSSSTGNRSAPRQASTRAPSQRKK</sequence>
<evidence type="ECO:0000313" key="3">
    <source>
        <dbReference type="EMBL" id="KDR77788.1"/>
    </source>
</evidence>
<accession>A0A067TFM8</accession>
<feature type="compositionally biased region" description="Polar residues" evidence="1">
    <location>
        <begin position="74"/>
        <end position="98"/>
    </location>
</feature>
<dbReference type="AlphaFoldDB" id="A0A067TFM8"/>
<name>A0A067TFM8_GALM3</name>
<organism evidence="3 4">
    <name type="scientific">Galerina marginata (strain CBS 339.88)</name>
    <dbReference type="NCBI Taxonomy" id="685588"/>
    <lineage>
        <taxon>Eukaryota</taxon>
        <taxon>Fungi</taxon>
        <taxon>Dikarya</taxon>
        <taxon>Basidiomycota</taxon>
        <taxon>Agaricomycotina</taxon>
        <taxon>Agaricomycetes</taxon>
        <taxon>Agaricomycetidae</taxon>
        <taxon>Agaricales</taxon>
        <taxon>Agaricineae</taxon>
        <taxon>Strophariaceae</taxon>
        <taxon>Galerina</taxon>
    </lineage>
</organism>
<reference evidence="4" key="1">
    <citation type="journal article" date="2014" name="Proc. Natl. Acad. Sci. U.S.A.">
        <title>Extensive sampling of basidiomycete genomes demonstrates inadequacy of the white-rot/brown-rot paradigm for wood decay fungi.</title>
        <authorList>
            <person name="Riley R."/>
            <person name="Salamov A.A."/>
            <person name="Brown D.W."/>
            <person name="Nagy L.G."/>
            <person name="Floudas D."/>
            <person name="Held B.W."/>
            <person name="Levasseur A."/>
            <person name="Lombard V."/>
            <person name="Morin E."/>
            <person name="Otillar R."/>
            <person name="Lindquist E.A."/>
            <person name="Sun H."/>
            <person name="LaButti K.M."/>
            <person name="Schmutz J."/>
            <person name="Jabbour D."/>
            <person name="Luo H."/>
            <person name="Baker S.E."/>
            <person name="Pisabarro A.G."/>
            <person name="Walton J.D."/>
            <person name="Blanchette R.A."/>
            <person name="Henrissat B."/>
            <person name="Martin F."/>
            <person name="Cullen D."/>
            <person name="Hibbett D.S."/>
            <person name="Grigoriev I.V."/>
        </authorList>
    </citation>
    <scope>NUCLEOTIDE SEQUENCE [LARGE SCALE GENOMIC DNA]</scope>
    <source>
        <strain evidence="4">CBS 339.88</strain>
    </source>
</reference>
<evidence type="ECO:0000256" key="1">
    <source>
        <dbReference type="SAM" id="MobiDB-lite"/>
    </source>
</evidence>
<feature type="chain" id="PRO_5001646769" evidence="2">
    <location>
        <begin position="20"/>
        <end position="98"/>
    </location>
</feature>
<keyword evidence="2" id="KW-0732">Signal</keyword>
<dbReference type="HOGENOM" id="CLU_2210237_0_0_1"/>
<dbReference type="Proteomes" id="UP000027222">
    <property type="component" value="Unassembled WGS sequence"/>
</dbReference>
<evidence type="ECO:0000313" key="4">
    <source>
        <dbReference type="Proteomes" id="UP000027222"/>
    </source>
</evidence>
<protein>
    <submittedName>
        <fullName evidence="3">Uncharacterized protein</fullName>
    </submittedName>
</protein>
<keyword evidence="4" id="KW-1185">Reference proteome</keyword>
<feature type="region of interest" description="Disordered" evidence="1">
    <location>
        <begin position="39"/>
        <end position="98"/>
    </location>
</feature>
<gene>
    <name evidence="3" type="ORF">GALMADRAFT_245886</name>
</gene>